<evidence type="ECO:0000259" key="8">
    <source>
        <dbReference type="PROSITE" id="PS51525"/>
    </source>
</evidence>
<organism evidence="9 10">
    <name type="scientific">Gouania willdenowi</name>
    <name type="common">Blunt-snouted clingfish</name>
    <name type="synonym">Lepadogaster willdenowi</name>
    <dbReference type="NCBI Taxonomy" id="441366"/>
    <lineage>
        <taxon>Eukaryota</taxon>
        <taxon>Metazoa</taxon>
        <taxon>Chordata</taxon>
        <taxon>Craniata</taxon>
        <taxon>Vertebrata</taxon>
        <taxon>Euteleostomi</taxon>
        <taxon>Actinopterygii</taxon>
        <taxon>Neopterygii</taxon>
        <taxon>Teleostei</taxon>
        <taxon>Neoteleostei</taxon>
        <taxon>Acanthomorphata</taxon>
        <taxon>Ovalentaria</taxon>
        <taxon>Blenniimorphae</taxon>
        <taxon>Blenniiformes</taxon>
        <taxon>Gobiesocoidei</taxon>
        <taxon>Gobiesocidae</taxon>
        <taxon>Gobiesocinae</taxon>
        <taxon>Gouania</taxon>
    </lineage>
</organism>
<accession>A0A8C5D668</accession>
<dbReference type="Proteomes" id="UP000694680">
    <property type="component" value="Chromosome 5"/>
</dbReference>
<dbReference type="SUPFAM" id="SSF47370">
    <property type="entry name" value="Bromodomain"/>
    <property type="match status" value="2"/>
</dbReference>
<dbReference type="PROSITE" id="PS51525">
    <property type="entry name" value="NET"/>
    <property type="match status" value="1"/>
</dbReference>
<sequence length="538" mass="60887">MSDVKVGPSVPSSAPPPEANNGHVTIQLQYLENVVMEALWQHQFSWPFYKPVDAEALCIPDYYTIIKSPMDLGTIRKRLQNGYYCTAQDCIKDFDTMLNNCYVYNQPGDDIVVMAQTLQKVFLQKLSQMPKEDVDTELAEGEPVRKKKKTHSKERTGFPITMSEVVVKQRVTAIPPDIPQFQAPIWSIIQTDAPESSLKVGNLLLKCQILVLLYIVLIYTICHSHFTDEIEKEILSGAARNILKELLSMKHSEYAWPFYEPVDTLALGLHDYHNIIKEPMDLGTIKKKMDQQEYANAEDFCADVRLMFSNCYRYNSPSHEVVSMAIKLQKIFEACYSKVPRHPESRFMSKQSISRRTGTGAGTLSTSLSCDGVRSSKKKRSWKDYELGVIEKPSTTSTECNKPSVTSPMTYQEKKQIKLDLYKLPEEELRNVFNFIYSRELYQQQCGLGEVVVDLDTMKDSKLRALQRFLADYKNLTKYTMFDCEPQLGRAEVLLSILSAATGLALTGGEMGTSSDRLTWSASRVEACSVGPAGRVPT</sequence>
<dbReference type="CDD" id="cd05497">
    <property type="entry name" value="Bromo_Brdt_I_like"/>
    <property type="match status" value="1"/>
</dbReference>
<dbReference type="GO" id="GO:0005634">
    <property type="term" value="C:nucleus"/>
    <property type="evidence" value="ECO:0007669"/>
    <property type="project" value="UniProtKB-SubCell"/>
</dbReference>
<dbReference type="PRINTS" id="PR00503">
    <property type="entry name" value="BROMODOMAIN"/>
</dbReference>
<reference evidence="9" key="1">
    <citation type="submission" date="2020-06" db="EMBL/GenBank/DDBJ databases">
        <authorList>
            <consortium name="Wellcome Sanger Institute Data Sharing"/>
        </authorList>
    </citation>
    <scope>NUCLEOTIDE SEQUENCE [LARGE SCALE GENOMIC DNA]</scope>
</reference>
<dbReference type="Gene3D" id="1.20.1270.220">
    <property type="match status" value="1"/>
</dbReference>
<dbReference type="InterPro" id="IPR043508">
    <property type="entry name" value="Bromo_Brdt_I"/>
</dbReference>
<feature type="domain" description="Bromo" evidence="7">
    <location>
        <begin position="250"/>
        <end position="322"/>
    </location>
</feature>
<dbReference type="Ensembl" id="ENSGWIT00000002802.1">
    <property type="protein sequence ID" value="ENSGWIP00000002590.1"/>
    <property type="gene ID" value="ENSGWIG00000001396.1"/>
</dbReference>
<reference evidence="9" key="3">
    <citation type="submission" date="2025-09" db="UniProtKB">
        <authorList>
            <consortium name="Ensembl"/>
        </authorList>
    </citation>
    <scope>IDENTIFICATION</scope>
</reference>
<dbReference type="InterPro" id="IPR050935">
    <property type="entry name" value="Bromo_chromatin_reader"/>
</dbReference>
<evidence type="ECO:0000256" key="1">
    <source>
        <dbReference type="ARBA" id="ARBA00022737"/>
    </source>
</evidence>
<dbReference type="GO" id="GO:0006355">
    <property type="term" value="P:regulation of DNA-templated transcription"/>
    <property type="evidence" value="ECO:0007669"/>
    <property type="project" value="TreeGrafter"/>
</dbReference>
<feature type="domain" description="NET" evidence="8">
    <location>
        <begin position="399"/>
        <end position="481"/>
    </location>
</feature>
<evidence type="ECO:0000256" key="5">
    <source>
        <dbReference type="PROSITE-ProRule" id="PRU00035"/>
    </source>
</evidence>
<dbReference type="GO" id="GO:0006338">
    <property type="term" value="P:chromatin remodeling"/>
    <property type="evidence" value="ECO:0007669"/>
    <property type="project" value="TreeGrafter"/>
</dbReference>
<dbReference type="InterPro" id="IPR036427">
    <property type="entry name" value="Bromodomain-like_sf"/>
</dbReference>
<evidence type="ECO:0000313" key="10">
    <source>
        <dbReference type="Proteomes" id="UP000694680"/>
    </source>
</evidence>
<name>A0A8C5D668_GOUWI</name>
<feature type="region of interest" description="Disordered" evidence="6">
    <location>
        <begin position="1"/>
        <end position="21"/>
    </location>
</feature>
<dbReference type="PROSITE" id="PS00633">
    <property type="entry name" value="BROMODOMAIN_1"/>
    <property type="match status" value="2"/>
</dbReference>
<keyword evidence="2" id="KW-0156">Chromatin regulator</keyword>
<comment type="similarity">
    <text evidence="4">Belongs to the BET family.</text>
</comment>
<keyword evidence="10" id="KW-1185">Reference proteome</keyword>
<dbReference type="Pfam" id="PF00439">
    <property type="entry name" value="Bromodomain"/>
    <property type="match status" value="2"/>
</dbReference>
<evidence type="ECO:0000256" key="6">
    <source>
        <dbReference type="SAM" id="MobiDB-lite"/>
    </source>
</evidence>
<dbReference type="FunFam" id="1.20.920.10:FF:000003">
    <property type="entry name" value="Bromodomain-containing protein 2"/>
    <property type="match status" value="1"/>
</dbReference>
<evidence type="ECO:0000256" key="2">
    <source>
        <dbReference type="ARBA" id="ARBA00022853"/>
    </source>
</evidence>
<protein>
    <submittedName>
        <fullName evidence="9">Uncharacterized protein</fullName>
    </submittedName>
</protein>
<evidence type="ECO:0000256" key="4">
    <source>
        <dbReference type="ARBA" id="ARBA00044509"/>
    </source>
</evidence>
<feature type="domain" description="Bromo" evidence="7">
    <location>
        <begin position="40"/>
        <end position="112"/>
    </location>
</feature>
<dbReference type="SMART" id="SM00297">
    <property type="entry name" value="BROMO"/>
    <property type="match status" value="2"/>
</dbReference>
<dbReference type="GO" id="GO:0000785">
    <property type="term" value="C:chromatin"/>
    <property type="evidence" value="ECO:0007669"/>
    <property type="project" value="TreeGrafter"/>
</dbReference>
<dbReference type="InterPro" id="IPR018359">
    <property type="entry name" value="Bromodomain_CS"/>
</dbReference>
<dbReference type="InterPro" id="IPR001487">
    <property type="entry name" value="Bromodomain"/>
</dbReference>
<evidence type="ECO:0000313" key="9">
    <source>
        <dbReference type="Ensembl" id="ENSGWIP00000002590.1"/>
    </source>
</evidence>
<dbReference type="Gene3D" id="1.20.920.10">
    <property type="entry name" value="Bromodomain-like"/>
    <property type="match status" value="2"/>
</dbReference>
<dbReference type="InterPro" id="IPR027353">
    <property type="entry name" value="NET_dom"/>
</dbReference>
<dbReference type="InterPro" id="IPR043509">
    <property type="entry name" value="Bromo_Brdt_II"/>
</dbReference>
<dbReference type="CDD" id="cd05498">
    <property type="entry name" value="Bromo_Brdt_II_like"/>
    <property type="match status" value="1"/>
</dbReference>
<reference evidence="9" key="2">
    <citation type="submission" date="2025-08" db="UniProtKB">
        <authorList>
            <consortium name="Ensembl"/>
        </authorList>
    </citation>
    <scope>IDENTIFICATION</scope>
</reference>
<dbReference type="PANTHER" id="PTHR22880">
    <property type="entry name" value="FALZ-RELATED BROMODOMAIN-CONTAINING PROTEINS"/>
    <property type="match status" value="1"/>
</dbReference>
<dbReference type="PANTHER" id="PTHR22880:SF225">
    <property type="entry name" value="BROMODOMAIN-CONTAINING PROTEIN BET-1-RELATED"/>
    <property type="match status" value="1"/>
</dbReference>
<dbReference type="InterPro" id="IPR038336">
    <property type="entry name" value="NET_sf"/>
</dbReference>
<keyword evidence="3 5" id="KW-0103">Bromodomain</keyword>
<evidence type="ECO:0000259" key="7">
    <source>
        <dbReference type="PROSITE" id="PS50014"/>
    </source>
</evidence>
<dbReference type="Pfam" id="PF17035">
    <property type="entry name" value="BET"/>
    <property type="match status" value="1"/>
</dbReference>
<evidence type="ECO:0000256" key="3">
    <source>
        <dbReference type="ARBA" id="ARBA00023117"/>
    </source>
</evidence>
<keyword evidence="1" id="KW-0677">Repeat</keyword>
<proteinExistence type="inferred from homology"/>
<dbReference type="FunFam" id="1.20.920.10:FF:000002">
    <property type="entry name" value="Bromodomain-containing protein 4"/>
    <property type="match status" value="1"/>
</dbReference>
<feature type="region of interest" description="Disordered" evidence="6">
    <location>
        <begin position="134"/>
        <end position="153"/>
    </location>
</feature>
<dbReference type="AlphaFoldDB" id="A0A8C5D668"/>
<dbReference type="PROSITE" id="PS50014">
    <property type="entry name" value="BROMODOMAIN_2"/>
    <property type="match status" value="2"/>
</dbReference>